<dbReference type="EMBL" id="CP093327">
    <property type="protein sequence ID" value="UNK47878.1"/>
    <property type="molecule type" value="Genomic_DNA"/>
</dbReference>
<name>A0ABY3WBZ0_9MICC</name>
<sequence length="103" mass="11391">MIVVIHNQAVLLTEANDFQRFSLDVGGSGPADVDSALRTNNAGYLKDEHAFISADFIRQHAPDTGERESWLSRLQGMVDYASSKGWLSREGDIRAHINNFAAE</sequence>
<proteinExistence type="predicted"/>
<accession>A0ABY3WBZ0</accession>
<evidence type="ECO:0000313" key="1">
    <source>
        <dbReference type="EMBL" id="UNK47878.1"/>
    </source>
</evidence>
<dbReference type="RefSeq" id="WP_241915575.1">
    <property type="nucleotide sequence ID" value="NZ_CP093327.1"/>
</dbReference>
<gene>
    <name evidence="1" type="ORF">MNQ99_18585</name>
</gene>
<organism evidence="1 2">
    <name type="scientific">Arthrobacter sulfonylureivorans</name>
    <dbReference type="NCBI Taxonomy" id="2486855"/>
    <lineage>
        <taxon>Bacteria</taxon>
        <taxon>Bacillati</taxon>
        <taxon>Actinomycetota</taxon>
        <taxon>Actinomycetes</taxon>
        <taxon>Micrococcales</taxon>
        <taxon>Micrococcaceae</taxon>
        <taxon>Arthrobacter</taxon>
    </lineage>
</organism>
<reference evidence="1 2" key="1">
    <citation type="submission" date="2022-03" db="EMBL/GenBank/DDBJ databases">
        <title>Isotopic signatures of nitrous oxide derived from detoxification processes.</title>
        <authorList>
            <person name="Behrendt U."/>
            <person name="Buchen C."/>
            <person name="Well R."/>
            <person name="Ulrich A."/>
            <person name="Rohe L."/>
            <person name="Kolb S."/>
            <person name="Schloter M."/>
            <person name="Horn M.A."/>
            <person name="Augustin J."/>
        </authorList>
    </citation>
    <scope>NUCLEOTIDE SEQUENCE [LARGE SCALE GENOMIC DNA]</scope>
    <source>
        <strain evidence="1 2">S4-C24</strain>
        <plasmid evidence="1 2">p1</plasmid>
    </source>
</reference>
<geneLocation type="plasmid" evidence="1 2">
    <name>p1</name>
</geneLocation>
<dbReference type="Proteomes" id="UP000829069">
    <property type="component" value="Plasmid p1"/>
</dbReference>
<keyword evidence="1" id="KW-0614">Plasmid</keyword>
<evidence type="ECO:0000313" key="2">
    <source>
        <dbReference type="Proteomes" id="UP000829069"/>
    </source>
</evidence>
<keyword evidence="2" id="KW-1185">Reference proteome</keyword>
<protein>
    <submittedName>
        <fullName evidence="1">Uncharacterized protein</fullName>
    </submittedName>
</protein>